<evidence type="ECO:0000313" key="11">
    <source>
        <dbReference type="EMBL" id="THD22651.1"/>
    </source>
</evidence>
<feature type="domain" description="Glucose-6-phosphate dehydrogenase NAD-binding" evidence="9">
    <location>
        <begin position="30"/>
        <end position="205"/>
    </location>
</feature>
<evidence type="ECO:0000259" key="10">
    <source>
        <dbReference type="Pfam" id="PF02781"/>
    </source>
</evidence>
<comment type="similarity">
    <text evidence="2 8">Belongs to the glucose-6-phosphate dehydrogenase family.</text>
</comment>
<proteinExistence type="inferred from homology"/>
<evidence type="ECO:0000256" key="5">
    <source>
        <dbReference type="ARBA" id="ARBA00023002"/>
    </source>
</evidence>
<evidence type="ECO:0000256" key="2">
    <source>
        <dbReference type="ARBA" id="ARBA00009975"/>
    </source>
</evidence>
<dbReference type="EC" id="1.1.1.49" evidence="8"/>
<dbReference type="PRINTS" id="PR00079">
    <property type="entry name" value="G6PDHDRGNASE"/>
</dbReference>
<keyword evidence="3 8" id="KW-0313">Glucose metabolism</keyword>
<dbReference type="InterPro" id="IPR036291">
    <property type="entry name" value="NAD(P)-bd_dom_sf"/>
</dbReference>
<dbReference type="HAMAP" id="MF_00966">
    <property type="entry name" value="G6PD"/>
    <property type="match status" value="1"/>
</dbReference>
<dbReference type="PIRSF" id="PIRSF000110">
    <property type="entry name" value="G6PD"/>
    <property type="match status" value="1"/>
</dbReference>
<dbReference type="PROSITE" id="PS00069">
    <property type="entry name" value="G6P_DEHYDROGENASE"/>
    <property type="match status" value="1"/>
</dbReference>
<dbReference type="Gene3D" id="3.40.50.720">
    <property type="entry name" value="NAD(P)-binding Rossmann-like Domain"/>
    <property type="match status" value="1"/>
</dbReference>
<dbReference type="GO" id="GO:0004345">
    <property type="term" value="F:glucose-6-phosphate dehydrogenase activity"/>
    <property type="evidence" value="ECO:0007669"/>
    <property type="project" value="UniProtKB-EC"/>
</dbReference>
<evidence type="ECO:0000256" key="6">
    <source>
        <dbReference type="ARBA" id="ARBA00023277"/>
    </source>
</evidence>
<dbReference type="GO" id="GO:0005829">
    <property type="term" value="C:cytosol"/>
    <property type="evidence" value="ECO:0007669"/>
    <property type="project" value="TreeGrafter"/>
</dbReference>
<dbReference type="Gene3D" id="3.30.360.10">
    <property type="entry name" value="Dihydrodipicolinate Reductase, domain 2"/>
    <property type="match status" value="1"/>
</dbReference>
<dbReference type="GO" id="GO:0006006">
    <property type="term" value="P:glucose metabolic process"/>
    <property type="evidence" value="ECO:0007669"/>
    <property type="project" value="UniProtKB-KW"/>
</dbReference>
<gene>
    <name evidence="11" type="ORF">D915_006697</name>
</gene>
<dbReference type="PANTHER" id="PTHR23429:SF0">
    <property type="entry name" value="GLUCOSE-6-PHOSPHATE 1-DEHYDROGENASE"/>
    <property type="match status" value="1"/>
</dbReference>
<dbReference type="GO" id="GO:0050661">
    <property type="term" value="F:NADP binding"/>
    <property type="evidence" value="ECO:0007669"/>
    <property type="project" value="InterPro"/>
</dbReference>
<sequence>MQMPHGEAIDCLSLIKSTIDEDSVHTHVVIVFGASGDLAKKKTYPSLWWLFRDGLLPPQTFVVGYARSNLEVLTIRKQSQPYLKVKPDQSVMVNEFWSHNFYVQGDYKDPEGFIKLNTFIETKWGLNVNRIFYFAIPPTIYTHVSENIYTHCMPKSLEVWARLIIEKPFGHDLESSNALSTHLSERFTEQQIYRIDHYLGKEIVQSLIILRFTNHILGPVWNKEHIANVTISFKEPFGTEGRGGYFDHFGIIRDVVQNHLMQILSLIAMERPRSIQADDIRDEKVRVLRYVEPISMDDVVVGQYVKDPQAKEPPASLSYVDDPTVPNDSITPTYVCMVLYINNERWEGVPFILRAGKALNEHKAEIRIQFKELGTGLFEPGSVKRNELVIRVQPNEAVYVKLNTKTPGMRFVTEETELDLTYSTRYQHIQLPDAYERLILDVFCGSQTNFVRNDELREAWRILTPILERLQRERIKPHPYPYGSRDGPPQACELRLRAGYQFSGNYKWPFNSSNNDHSSQT</sequence>
<dbReference type="UniPathway" id="UPA00115">
    <property type="reaction ID" value="UER00408"/>
</dbReference>
<evidence type="ECO:0000259" key="9">
    <source>
        <dbReference type="Pfam" id="PF00479"/>
    </source>
</evidence>
<evidence type="ECO:0000256" key="1">
    <source>
        <dbReference type="ARBA" id="ARBA00004937"/>
    </source>
</evidence>
<dbReference type="GO" id="GO:0009051">
    <property type="term" value="P:pentose-phosphate shunt, oxidative branch"/>
    <property type="evidence" value="ECO:0007669"/>
    <property type="project" value="TreeGrafter"/>
</dbReference>
<comment type="function">
    <text evidence="8">Catalyzes the rate-limiting step of the oxidative pentose-phosphate pathway, which represents a route for the dissimilation of carbohydrates besides glycolysis.</text>
</comment>
<evidence type="ECO:0000256" key="8">
    <source>
        <dbReference type="RuleBase" id="RU362120"/>
    </source>
</evidence>
<dbReference type="AlphaFoldDB" id="A0A4E0R9Q2"/>
<dbReference type="Pfam" id="PF00479">
    <property type="entry name" value="G6PD_N"/>
    <property type="match status" value="1"/>
</dbReference>
<dbReference type="EMBL" id="JXXN02002618">
    <property type="protein sequence ID" value="THD22651.1"/>
    <property type="molecule type" value="Genomic_DNA"/>
</dbReference>
<evidence type="ECO:0000256" key="7">
    <source>
        <dbReference type="ARBA" id="ARBA00047696"/>
    </source>
</evidence>
<dbReference type="SUPFAM" id="SSF51735">
    <property type="entry name" value="NAD(P)-binding Rossmann-fold domains"/>
    <property type="match status" value="1"/>
</dbReference>
<evidence type="ECO:0000313" key="12">
    <source>
        <dbReference type="Proteomes" id="UP000230066"/>
    </source>
</evidence>
<dbReference type="NCBIfam" id="TIGR00871">
    <property type="entry name" value="zwf"/>
    <property type="match status" value="1"/>
</dbReference>
<dbReference type="InterPro" id="IPR022675">
    <property type="entry name" value="G6P_DH_C"/>
</dbReference>
<dbReference type="PANTHER" id="PTHR23429">
    <property type="entry name" value="GLUCOSE-6-PHOSPHATE 1-DEHYDROGENASE G6PD"/>
    <property type="match status" value="1"/>
</dbReference>
<dbReference type="Pfam" id="PF02781">
    <property type="entry name" value="G6PD_C"/>
    <property type="match status" value="1"/>
</dbReference>
<dbReference type="Proteomes" id="UP000230066">
    <property type="component" value="Unassembled WGS sequence"/>
</dbReference>
<dbReference type="SUPFAM" id="SSF55347">
    <property type="entry name" value="Glyceraldehyde-3-phosphate dehydrogenase-like, C-terminal domain"/>
    <property type="match status" value="1"/>
</dbReference>
<keyword evidence="4 8" id="KW-0521">NADP</keyword>
<keyword evidence="12" id="KW-1185">Reference proteome</keyword>
<keyword evidence="6 8" id="KW-0119">Carbohydrate metabolism</keyword>
<comment type="pathway">
    <text evidence="1 8">Carbohydrate degradation; pentose phosphate pathway; D-ribulose 5-phosphate from D-glucose 6-phosphate (oxidative stage): step 1/3.</text>
</comment>
<keyword evidence="5 8" id="KW-0560">Oxidoreductase</keyword>
<dbReference type="InterPro" id="IPR001282">
    <property type="entry name" value="G6P_DH"/>
</dbReference>
<accession>A0A4E0R9Q2</accession>
<comment type="caution">
    <text evidence="11">The sequence shown here is derived from an EMBL/GenBank/DDBJ whole genome shotgun (WGS) entry which is preliminary data.</text>
</comment>
<dbReference type="InterPro" id="IPR019796">
    <property type="entry name" value="G6P_DH_AS"/>
</dbReference>
<dbReference type="InterPro" id="IPR022674">
    <property type="entry name" value="G6P_DH_NAD-bd"/>
</dbReference>
<dbReference type="FunFam" id="3.40.50.720:FF:000111">
    <property type="entry name" value="Glucose-6-phosphate 1-dehydrogenase"/>
    <property type="match status" value="1"/>
</dbReference>
<comment type="catalytic activity">
    <reaction evidence="7">
        <text>D-glucose 6-phosphate + NADP(+) = 6-phospho-D-glucono-1,5-lactone + NADPH + H(+)</text>
        <dbReference type="Rhea" id="RHEA:15841"/>
        <dbReference type="ChEBI" id="CHEBI:15378"/>
        <dbReference type="ChEBI" id="CHEBI:57783"/>
        <dbReference type="ChEBI" id="CHEBI:57955"/>
        <dbReference type="ChEBI" id="CHEBI:58349"/>
        <dbReference type="ChEBI" id="CHEBI:61548"/>
        <dbReference type="EC" id="1.1.1.49"/>
    </reaction>
    <physiologicalReaction direction="left-to-right" evidence="7">
        <dbReference type="Rhea" id="RHEA:15842"/>
    </physiologicalReaction>
</comment>
<reference evidence="11" key="1">
    <citation type="submission" date="2019-03" db="EMBL/GenBank/DDBJ databases">
        <title>Improved annotation for the trematode Fasciola hepatica.</title>
        <authorList>
            <person name="Choi Y.-J."/>
            <person name="Martin J."/>
            <person name="Mitreva M."/>
        </authorList>
    </citation>
    <scope>NUCLEOTIDE SEQUENCE [LARGE SCALE GENOMIC DNA]</scope>
</reference>
<evidence type="ECO:0000256" key="4">
    <source>
        <dbReference type="ARBA" id="ARBA00022857"/>
    </source>
</evidence>
<feature type="domain" description="Glucose-6-phosphate dehydrogenase C-terminal" evidence="10">
    <location>
        <begin position="209"/>
        <end position="502"/>
    </location>
</feature>
<name>A0A4E0R9Q2_FASHE</name>
<organism evidence="11 12">
    <name type="scientific">Fasciola hepatica</name>
    <name type="common">Liver fluke</name>
    <dbReference type="NCBI Taxonomy" id="6192"/>
    <lineage>
        <taxon>Eukaryota</taxon>
        <taxon>Metazoa</taxon>
        <taxon>Spiralia</taxon>
        <taxon>Lophotrochozoa</taxon>
        <taxon>Platyhelminthes</taxon>
        <taxon>Trematoda</taxon>
        <taxon>Digenea</taxon>
        <taxon>Plagiorchiida</taxon>
        <taxon>Echinostomata</taxon>
        <taxon>Echinostomatoidea</taxon>
        <taxon>Fasciolidae</taxon>
        <taxon>Fasciola</taxon>
    </lineage>
</organism>
<protein>
    <recommendedName>
        <fullName evidence="8">Glucose-6-phosphate 1-dehydrogenase</fullName>
        <ecNumber evidence="8">1.1.1.49</ecNumber>
    </recommendedName>
</protein>
<evidence type="ECO:0000256" key="3">
    <source>
        <dbReference type="ARBA" id="ARBA00022526"/>
    </source>
</evidence>